<keyword evidence="1" id="KW-0812">Transmembrane</keyword>
<evidence type="ECO:0000256" key="2">
    <source>
        <dbReference type="SAM" id="SignalP"/>
    </source>
</evidence>
<dbReference type="RefSeq" id="WP_149114277.1">
    <property type="nucleotide sequence ID" value="NZ_CP042425.1"/>
</dbReference>
<dbReference type="Gene3D" id="3.40.1000.10">
    <property type="entry name" value="Mog1/PsbP, alpha/beta/alpha sandwich"/>
    <property type="match status" value="1"/>
</dbReference>
<protein>
    <submittedName>
        <fullName evidence="3">Uncharacterized protein</fullName>
    </submittedName>
</protein>
<feature type="chain" id="PRO_5023041562" evidence="2">
    <location>
        <begin position="23"/>
        <end position="245"/>
    </location>
</feature>
<name>A0A5C1ASQ3_9BACT</name>
<evidence type="ECO:0000313" key="4">
    <source>
        <dbReference type="Proteomes" id="UP000324974"/>
    </source>
</evidence>
<dbReference type="Proteomes" id="UP000324974">
    <property type="component" value="Chromosome"/>
</dbReference>
<gene>
    <name evidence="3" type="ORF">PX52LOC_07021</name>
</gene>
<keyword evidence="4" id="KW-1185">Reference proteome</keyword>
<proteinExistence type="predicted"/>
<organism evidence="3 4">
    <name type="scientific">Limnoglobus roseus</name>
    <dbReference type="NCBI Taxonomy" id="2598579"/>
    <lineage>
        <taxon>Bacteria</taxon>
        <taxon>Pseudomonadati</taxon>
        <taxon>Planctomycetota</taxon>
        <taxon>Planctomycetia</taxon>
        <taxon>Gemmatales</taxon>
        <taxon>Gemmataceae</taxon>
        <taxon>Limnoglobus</taxon>
    </lineage>
</organism>
<dbReference type="KEGG" id="lrs:PX52LOC_07021"/>
<feature type="signal peptide" evidence="2">
    <location>
        <begin position="1"/>
        <end position="22"/>
    </location>
</feature>
<evidence type="ECO:0000313" key="3">
    <source>
        <dbReference type="EMBL" id="QEL19938.1"/>
    </source>
</evidence>
<feature type="transmembrane region" description="Helical" evidence="1">
    <location>
        <begin position="212"/>
        <end position="236"/>
    </location>
</feature>
<keyword evidence="1" id="KW-1133">Transmembrane helix</keyword>
<keyword evidence="1" id="KW-0472">Membrane</keyword>
<accession>A0A5C1ASQ3</accession>
<sequence length="245" mass="26635">MATLYRLNFLAALLLLAATGPAAGGEFADGTGFSITYPDEWVALRNDQLGDLRKLLPTDFTEWVRRNNLDLKRIEVLIVCPGRGEFFDSLNLIIDDHQVPLTDKAIGQVADELIGVYAKMGVTVEDFRARADRVGPRDAVVIDFTSRFPDDPLLYRHRQVLIPGGGRTYIVTCSSTAAAFDQHAAAFDAMLASVKAPPPAGKPFPMDGVVRIVLFAVVFAIAGGVARAAGTIVSYLRTRRRGAEE</sequence>
<dbReference type="AlphaFoldDB" id="A0A5C1ASQ3"/>
<reference evidence="4" key="1">
    <citation type="submission" date="2019-08" db="EMBL/GenBank/DDBJ databases">
        <title>Limnoglobus roseus gen. nov., sp. nov., a novel freshwater planctomycete with a giant genome from the family Gemmataceae.</title>
        <authorList>
            <person name="Kulichevskaya I.S."/>
            <person name="Naumoff D.G."/>
            <person name="Miroshnikov K."/>
            <person name="Ivanova A."/>
            <person name="Philippov D.A."/>
            <person name="Hakobyan A."/>
            <person name="Rijpstra I.C."/>
            <person name="Sinninghe Damste J.S."/>
            <person name="Liesack W."/>
            <person name="Dedysh S.N."/>
        </authorList>
    </citation>
    <scope>NUCLEOTIDE SEQUENCE [LARGE SCALE GENOMIC DNA]</scope>
    <source>
        <strain evidence="4">PX52</strain>
    </source>
</reference>
<keyword evidence="2" id="KW-0732">Signal</keyword>
<dbReference type="EMBL" id="CP042425">
    <property type="protein sequence ID" value="QEL19938.1"/>
    <property type="molecule type" value="Genomic_DNA"/>
</dbReference>
<dbReference type="OrthoDB" id="9959831at2"/>
<evidence type="ECO:0000256" key="1">
    <source>
        <dbReference type="SAM" id="Phobius"/>
    </source>
</evidence>